<sequence>MDKIKNMEIINISTRNGKLIALMSYQNIEPKEDDLNNGYNTVEIPINLRDIQLSARGNMLVDQSVQNHVDVCVGG</sequence>
<protein>
    <submittedName>
        <fullName evidence="1">Uncharacterized protein</fullName>
    </submittedName>
</protein>
<gene>
    <name evidence="1" type="ORF">UFOVP972_181</name>
</gene>
<name>A0A6J5PU09_9CAUD</name>
<proteinExistence type="predicted"/>
<reference evidence="1" key="1">
    <citation type="submission" date="2020-05" db="EMBL/GenBank/DDBJ databases">
        <authorList>
            <person name="Chiriac C."/>
            <person name="Salcher M."/>
            <person name="Ghai R."/>
            <person name="Kavagutti S V."/>
        </authorList>
    </citation>
    <scope>NUCLEOTIDE SEQUENCE</scope>
</reference>
<accession>A0A6J5PU09</accession>
<dbReference type="EMBL" id="LR796923">
    <property type="protein sequence ID" value="CAB4175420.1"/>
    <property type="molecule type" value="Genomic_DNA"/>
</dbReference>
<evidence type="ECO:0000313" key="1">
    <source>
        <dbReference type="EMBL" id="CAB4175420.1"/>
    </source>
</evidence>
<organism evidence="1">
    <name type="scientific">uncultured Caudovirales phage</name>
    <dbReference type="NCBI Taxonomy" id="2100421"/>
    <lineage>
        <taxon>Viruses</taxon>
        <taxon>Duplodnaviria</taxon>
        <taxon>Heunggongvirae</taxon>
        <taxon>Uroviricota</taxon>
        <taxon>Caudoviricetes</taxon>
        <taxon>Peduoviridae</taxon>
        <taxon>Maltschvirus</taxon>
        <taxon>Maltschvirus maltsch</taxon>
    </lineage>
</organism>